<keyword evidence="2" id="KW-1185">Reference proteome</keyword>
<dbReference type="AlphaFoldDB" id="A0A2V2N386"/>
<dbReference type="GeneID" id="97608051"/>
<evidence type="ECO:0008006" key="3">
    <source>
        <dbReference type="Google" id="ProtNLM"/>
    </source>
</evidence>
<protein>
    <recommendedName>
        <fullName evidence="3">Cohesin domain-containing protein</fullName>
    </recommendedName>
</protein>
<dbReference type="EMBL" id="QGMZ01000016">
    <property type="protein sequence ID" value="PWR74612.1"/>
    <property type="molecule type" value="Genomic_DNA"/>
</dbReference>
<dbReference type="RefSeq" id="WP_109940692.1">
    <property type="nucleotide sequence ID" value="NZ_CP176366.1"/>
</dbReference>
<accession>A0A2V2N386</accession>
<reference evidence="1 2" key="1">
    <citation type="submission" date="2018-05" db="EMBL/GenBank/DDBJ databases">
        <title>Draft genome of Methanospirillum stamsii Pt1.</title>
        <authorList>
            <person name="Dueholm M.S."/>
            <person name="Nielsen P.H."/>
            <person name="Bakmann L.F."/>
            <person name="Otzen D.E."/>
        </authorList>
    </citation>
    <scope>NUCLEOTIDE SEQUENCE [LARGE SCALE GENOMIC DNA]</scope>
    <source>
        <strain evidence="1 2">Pt1</strain>
    </source>
</reference>
<dbReference type="Proteomes" id="UP000245934">
    <property type="component" value="Unassembled WGS sequence"/>
</dbReference>
<gene>
    <name evidence="1" type="ORF">DLD82_08505</name>
</gene>
<name>A0A2V2N386_9EURY</name>
<sequence>MKNTQFILGLLASLVICIAIITPASAYSLLFFNPSVVESNPGETPAVDLMMEGFDSGISGYSLYLTLDNPSVASFGEILFPAWVSMNRVVTINSSTVLIQGADLGNQVEPGIPSEKLATISIHANTAGYATLHVDPVMIDDDRHGRYDLVSKTASIVISGAGPSPVIPASQ</sequence>
<organism evidence="1 2">
    <name type="scientific">Methanospirillum stamsii</name>
    <dbReference type="NCBI Taxonomy" id="1277351"/>
    <lineage>
        <taxon>Archaea</taxon>
        <taxon>Methanobacteriati</taxon>
        <taxon>Methanobacteriota</taxon>
        <taxon>Stenosarchaea group</taxon>
        <taxon>Methanomicrobia</taxon>
        <taxon>Methanomicrobiales</taxon>
        <taxon>Methanospirillaceae</taxon>
        <taxon>Methanospirillum</taxon>
    </lineage>
</organism>
<evidence type="ECO:0000313" key="1">
    <source>
        <dbReference type="EMBL" id="PWR74612.1"/>
    </source>
</evidence>
<dbReference type="OrthoDB" id="115784at2157"/>
<comment type="caution">
    <text evidence="1">The sequence shown here is derived from an EMBL/GenBank/DDBJ whole genome shotgun (WGS) entry which is preliminary data.</text>
</comment>
<evidence type="ECO:0000313" key="2">
    <source>
        <dbReference type="Proteomes" id="UP000245934"/>
    </source>
</evidence>
<proteinExistence type="predicted"/>